<dbReference type="AlphaFoldDB" id="A0AAW5TM95"/>
<organism evidence="1 2">
    <name type="scientific">Streptococcus anginosus</name>
    <dbReference type="NCBI Taxonomy" id="1328"/>
    <lineage>
        <taxon>Bacteria</taxon>
        <taxon>Bacillati</taxon>
        <taxon>Bacillota</taxon>
        <taxon>Bacilli</taxon>
        <taxon>Lactobacillales</taxon>
        <taxon>Streptococcaceae</taxon>
        <taxon>Streptococcus</taxon>
        <taxon>Streptococcus anginosus group</taxon>
    </lineage>
</organism>
<evidence type="ECO:0000313" key="1">
    <source>
        <dbReference type="EMBL" id="MCW1072946.1"/>
    </source>
</evidence>
<comment type="caution">
    <text evidence="1">The sequence shown here is derived from an EMBL/GenBank/DDBJ whole genome shotgun (WGS) entry which is preliminary data.</text>
</comment>
<name>A0AAW5TM95_STRAP</name>
<dbReference type="EMBL" id="JAPAIK010000067">
    <property type="protein sequence ID" value="MCW1072946.1"/>
    <property type="molecule type" value="Genomic_DNA"/>
</dbReference>
<accession>A0AAW5TM95</accession>
<protein>
    <submittedName>
        <fullName evidence="1">Transposase</fullName>
    </submittedName>
</protein>
<gene>
    <name evidence="1" type="ORF">OJ930_07980</name>
</gene>
<proteinExistence type="predicted"/>
<evidence type="ECO:0000313" key="2">
    <source>
        <dbReference type="Proteomes" id="UP001208853"/>
    </source>
</evidence>
<reference evidence="1" key="1">
    <citation type="submission" date="2022-10" db="EMBL/GenBank/DDBJ databases">
        <title>Comparative genomic study of S. anginosus.</title>
        <authorList>
            <person name="Prasad A."/>
            <person name="Ene A."/>
            <person name="Jablonska S."/>
            <person name="Du J."/>
            <person name="Wolfe A.J."/>
            <person name="Putonti C."/>
        </authorList>
    </citation>
    <scope>NUCLEOTIDE SEQUENCE</scope>
    <source>
        <strain evidence="1">UMB6888</strain>
    </source>
</reference>
<sequence>MSEEENQKLLEKMKHDGFTNFSLFARRQLLKSDFETWLVSFPEYQPLTDRLLSVGRTINGIAKSATQFGKIFQHDLTELGQLMEELVELVEKQVKEKFSNRNFF</sequence>
<dbReference type="Proteomes" id="UP001208853">
    <property type="component" value="Unassembled WGS sequence"/>
</dbReference>